<dbReference type="Pfam" id="PF02365">
    <property type="entry name" value="NAM"/>
    <property type="match status" value="1"/>
</dbReference>
<name>A0A1Q3BZG6_CEPFO</name>
<dbReference type="PANTHER" id="PTHR31719">
    <property type="entry name" value="NAC TRANSCRIPTION FACTOR 56"/>
    <property type="match status" value="1"/>
</dbReference>
<dbReference type="InParanoid" id="A0A1Q3BZG6"/>
<protein>
    <submittedName>
        <fullName evidence="6">NAM domain-containing protein</fullName>
    </submittedName>
</protein>
<dbReference type="InterPro" id="IPR036093">
    <property type="entry name" value="NAC_dom_sf"/>
</dbReference>
<feature type="non-terminal residue" evidence="6">
    <location>
        <position position="1"/>
    </location>
</feature>
<evidence type="ECO:0000313" key="7">
    <source>
        <dbReference type="Proteomes" id="UP000187406"/>
    </source>
</evidence>
<dbReference type="PANTHER" id="PTHR31719:SF94">
    <property type="entry name" value="PROTEIN ATAF2"/>
    <property type="match status" value="1"/>
</dbReference>
<comment type="caution">
    <text evidence="6">The sequence shown here is derived from an EMBL/GenBank/DDBJ whole genome shotgun (WGS) entry which is preliminary data.</text>
</comment>
<evidence type="ECO:0000256" key="4">
    <source>
        <dbReference type="ARBA" id="ARBA00023242"/>
    </source>
</evidence>
<dbReference type="SUPFAM" id="SSF101941">
    <property type="entry name" value="NAC domain"/>
    <property type="match status" value="1"/>
</dbReference>
<dbReference type="PROSITE" id="PS51005">
    <property type="entry name" value="NAC"/>
    <property type="match status" value="1"/>
</dbReference>
<organism evidence="6 7">
    <name type="scientific">Cephalotus follicularis</name>
    <name type="common">Albany pitcher plant</name>
    <dbReference type="NCBI Taxonomy" id="3775"/>
    <lineage>
        <taxon>Eukaryota</taxon>
        <taxon>Viridiplantae</taxon>
        <taxon>Streptophyta</taxon>
        <taxon>Embryophyta</taxon>
        <taxon>Tracheophyta</taxon>
        <taxon>Spermatophyta</taxon>
        <taxon>Magnoliopsida</taxon>
        <taxon>eudicotyledons</taxon>
        <taxon>Gunneridae</taxon>
        <taxon>Pentapetalae</taxon>
        <taxon>rosids</taxon>
        <taxon>fabids</taxon>
        <taxon>Oxalidales</taxon>
        <taxon>Cephalotaceae</taxon>
        <taxon>Cephalotus</taxon>
    </lineage>
</organism>
<evidence type="ECO:0000256" key="2">
    <source>
        <dbReference type="ARBA" id="ARBA00023125"/>
    </source>
</evidence>
<evidence type="ECO:0000313" key="6">
    <source>
        <dbReference type="EMBL" id="GAV73414.1"/>
    </source>
</evidence>
<dbReference type="EMBL" id="BDDD01001105">
    <property type="protein sequence ID" value="GAV73414.1"/>
    <property type="molecule type" value="Genomic_DNA"/>
</dbReference>
<dbReference type="GO" id="GO:0003677">
    <property type="term" value="F:DNA binding"/>
    <property type="evidence" value="ECO:0007669"/>
    <property type="project" value="UniProtKB-KW"/>
</dbReference>
<keyword evidence="7" id="KW-1185">Reference proteome</keyword>
<accession>A0A1Q3BZG6</accession>
<feature type="domain" description="NAC" evidence="5">
    <location>
        <begin position="1"/>
        <end position="96"/>
    </location>
</feature>
<dbReference type="AlphaFoldDB" id="A0A1Q3BZG6"/>
<evidence type="ECO:0000256" key="3">
    <source>
        <dbReference type="ARBA" id="ARBA00023163"/>
    </source>
</evidence>
<proteinExistence type="predicted"/>
<evidence type="ECO:0000259" key="5">
    <source>
        <dbReference type="PROSITE" id="PS51005"/>
    </source>
</evidence>
<dbReference type="STRING" id="3775.A0A1Q3BZG6"/>
<keyword evidence="1" id="KW-0805">Transcription regulation</keyword>
<feature type="non-terminal residue" evidence="6">
    <location>
        <position position="102"/>
    </location>
</feature>
<keyword evidence="3" id="KW-0804">Transcription</keyword>
<sequence length="102" mass="12088">YFLTTRKTIYPNGKRPDRRAGNGYWKPTGIDKDIKNGNRIGHKRSLDFNEGKHLDGKRTEKMHQYRLDENSLPPTYQRSRDGSKLDDWVLCKIYKKCDKKND</sequence>
<dbReference type="Gene3D" id="2.170.150.80">
    <property type="entry name" value="NAC domain"/>
    <property type="match status" value="1"/>
</dbReference>
<keyword evidence="2" id="KW-0238">DNA-binding</keyword>
<dbReference type="InterPro" id="IPR003441">
    <property type="entry name" value="NAC-dom"/>
</dbReference>
<dbReference type="Proteomes" id="UP000187406">
    <property type="component" value="Unassembled WGS sequence"/>
</dbReference>
<dbReference type="OrthoDB" id="1848784at2759"/>
<reference evidence="7" key="1">
    <citation type="submission" date="2016-04" db="EMBL/GenBank/DDBJ databases">
        <title>Cephalotus genome sequencing.</title>
        <authorList>
            <person name="Fukushima K."/>
            <person name="Hasebe M."/>
            <person name="Fang X."/>
        </authorList>
    </citation>
    <scope>NUCLEOTIDE SEQUENCE [LARGE SCALE GENOMIC DNA]</scope>
    <source>
        <strain evidence="7">cv. St1</strain>
    </source>
</reference>
<dbReference type="GO" id="GO:0006355">
    <property type="term" value="P:regulation of DNA-templated transcription"/>
    <property type="evidence" value="ECO:0007669"/>
    <property type="project" value="InterPro"/>
</dbReference>
<evidence type="ECO:0000256" key="1">
    <source>
        <dbReference type="ARBA" id="ARBA00023015"/>
    </source>
</evidence>
<gene>
    <name evidence="6" type="ORF">CFOL_v3_16900</name>
</gene>
<keyword evidence="4" id="KW-0539">Nucleus</keyword>